<dbReference type="GO" id="GO:0009289">
    <property type="term" value="C:pilus"/>
    <property type="evidence" value="ECO:0007669"/>
    <property type="project" value="UniProtKB-SubCell"/>
</dbReference>
<evidence type="ECO:0000256" key="2">
    <source>
        <dbReference type="ARBA" id="ARBA00006671"/>
    </source>
</evidence>
<dbReference type="PANTHER" id="PTHR33420">
    <property type="entry name" value="FIMBRIAL SUBUNIT ELFA-RELATED"/>
    <property type="match status" value="1"/>
</dbReference>
<evidence type="ECO:0000313" key="5">
    <source>
        <dbReference type="Proteomes" id="UP001155500"/>
    </source>
</evidence>
<dbReference type="Proteomes" id="UP001155500">
    <property type="component" value="Unassembled WGS sequence"/>
</dbReference>
<comment type="subcellular location">
    <subcellularLocation>
        <location evidence="1">Fimbrium</location>
    </subcellularLocation>
</comment>
<comment type="similarity">
    <text evidence="2">Belongs to the fimbrial protein family.</text>
</comment>
<accession>A0A9X4SK28</accession>
<gene>
    <name evidence="4" type="ORF">A6A20_03640</name>
</gene>
<name>A0A9X4SK28_9PAST</name>
<dbReference type="InterPro" id="IPR036937">
    <property type="entry name" value="Adhesion_dom_fimbrial_sf"/>
</dbReference>
<evidence type="ECO:0000313" key="4">
    <source>
        <dbReference type="EMBL" id="MDG6894734.1"/>
    </source>
</evidence>
<dbReference type="InterPro" id="IPR050263">
    <property type="entry name" value="Bact_Fimbrial_Adh_Pro"/>
</dbReference>
<dbReference type="PANTHER" id="PTHR33420:SF14">
    <property type="entry name" value="TYPE 1 FIMBRIN D-MANNOSE SPECIFIC ADHESIN"/>
    <property type="match status" value="1"/>
</dbReference>
<reference evidence="4" key="1">
    <citation type="submission" date="2016-03" db="EMBL/GenBank/DDBJ databases">
        <title>Co-evolution between Pasteurellaceae and their hosts.</title>
        <authorList>
            <person name="Hansen M.J."/>
            <person name="Bojesen A.M."/>
            <person name="Planet P."/>
        </authorList>
    </citation>
    <scope>NUCLEOTIDE SEQUENCE</scope>
    <source>
        <strain evidence="4">146/S8/89</strain>
    </source>
</reference>
<proteinExistence type="inferred from homology"/>
<evidence type="ECO:0000256" key="3">
    <source>
        <dbReference type="ARBA" id="ARBA00023263"/>
    </source>
</evidence>
<dbReference type="EMBL" id="LWID01000001">
    <property type="protein sequence ID" value="MDG6894734.1"/>
    <property type="molecule type" value="Genomic_DNA"/>
</dbReference>
<dbReference type="InterPro" id="IPR008966">
    <property type="entry name" value="Adhesion_dom_sf"/>
</dbReference>
<keyword evidence="3" id="KW-0281">Fimbrium</keyword>
<dbReference type="GO" id="GO:0043709">
    <property type="term" value="P:cell adhesion involved in single-species biofilm formation"/>
    <property type="evidence" value="ECO:0007669"/>
    <property type="project" value="TreeGrafter"/>
</dbReference>
<evidence type="ECO:0000256" key="1">
    <source>
        <dbReference type="ARBA" id="ARBA00004561"/>
    </source>
</evidence>
<comment type="caution">
    <text evidence="4">The sequence shown here is derived from an EMBL/GenBank/DDBJ whole genome shotgun (WGS) entry which is preliminary data.</text>
</comment>
<sequence>MGLVFSLSANAVVIKNFTSTGTRESSNTTSDGSTTLVYKFNLGNRLKDLCAGYVGASWQLNATFYPHIVGVQNYIDKYVVMNNTTLRPNVQSSFILRDNNTVVLNAILTLSADNKLFSGENITILSGSSLGTVGYNCINANQSNSGTYQQGSIALNLPSEVIKPPVLNTCTLASNQDQNIPLTPVLRSTLETAGEVRGGSFTISLVCQKNDGIKTGSEIDVYASFIDGTTIANTTNLLSLTTDSTASGVALRVYPSDSDTAITFTPAAINSPTVIGVNEAYKMGSYSKANGGSVTKSYNVNYVKTGTVTAGSVIGVMRYNIFYK</sequence>
<protein>
    <recommendedName>
        <fullName evidence="6">Type 1 fimbria pilin</fullName>
    </recommendedName>
</protein>
<evidence type="ECO:0008006" key="6">
    <source>
        <dbReference type="Google" id="ProtNLM"/>
    </source>
</evidence>
<dbReference type="SUPFAM" id="SSF49401">
    <property type="entry name" value="Bacterial adhesins"/>
    <property type="match status" value="1"/>
</dbReference>
<organism evidence="4 5">
    <name type="scientific">Volucribacter amazonae</name>
    <dbReference type="NCBI Taxonomy" id="256731"/>
    <lineage>
        <taxon>Bacteria</taxon>
        <taxon>Pseudomonadati</taxon>
        <taxon>Pseudomonadota</taxon>
        <taxon>Gammaproteobacteria</taxon>
        <taxon>Pasteurellales</taxon>
        <taxon>Pasteurellaceae</taxon>
        <taxon>Volucribacter</taxon>
    </lineage>
</organism>
<dbReference type="Gene3D" id="2.60.40.1090">
    <property type="entry name" value="Fimbrial-type adhesion domain"/>
    <property type="match status" value="1"/>
</dbReference>
<dbReference type="AlphaFoldDB" id="A0A9X4SK28"/>
<keyword evidence="5" id="KW-1185">Reference proteome</keyword>